<accession>A0A6G9I2P0</accession>
<dbReference type="AlphaFoldDB" id="A0A6G9I2P0"/>
<name>A0A6G9I2P0_ECOLX</name>
<protein>
    <submittedName>
        <fullName evidence="1">Uncharacterized protein</fullName>
    </submittedName>
</protein>
<organism evidence="1">
    <name type="scientific">Escherichia coli</name>
    <dbReference type="NCBI Taxonomy" id="562"/>
    <lineage>
        <taxon>Bacteria</taxon>
        <taxon>Pseudomonadati</taxon>
        <taxon>Pseudomonadota</taxon>
        <taxon>Gammaproteobacteria</taxon>
        <taxon>Enterobacterales</taxon>
        <taxon>Enterobacteriaceae</taxon>
        <taxon>Escherichia</taxon>
    </lineage>
</organism>
<proteinExistence type="predicted"/>
<evidence type="ECO:0000313" key="1">
    <source>
        <dbReference type="EMBL" id="QIQ17581.1"/>
    </source>
</evidence>
<keyword evidence="1" id="KW-0614">Plasmid</keyword>
<dbReference type="EMBL" id="MN915010">
    <property type="protein sequence ID" value="QIQ17581.1"/>
    <property type="molecule type" value="Genomic_DNA"/>
</dbReference>
<reference evidence="1" key="1">
    <citation type="submission" date="2020-01" db="EMBL/GenBank/DDBJ databases">
        <title>Evolution and transmission of blaNDM-harboring conjugative plasmids in Escherichia coli.</title>
        <authorList>
            <person name="Zhu J."/>
            <person name="Zheng X."/>
            <person name="Jiang H."/>
        </authorList>
    </citation>
    <scope>NUCLEOTIDE SEQUENCE</scope>
    <source>
        <strain evidence="1">TJ-33</strain>
        <plasmid evidence="1">pNDM-TJ33</plasmid>
    </source>
</reference>
<geneLocation type="plasmid" evidence="1">
    <name>pNDM-TJ33</name>
</geneLocation>
<sequence>MQWISTASQKIDERLYRVCVWVKNITLMRLTALAYR</sequence>